<gene>
    <name evidence="7" type="ORF">C7381_103183</name>
</gene>
<dbReference type="InterPro" id="IPR004625">
    <property type="entry name" value="PyrdxlKinase"/>
</dbReference>
<sequence>MARKRIIIFNDLCGIGTVALKMNLLVVMANGIEAISVPTTIFSAPMNYKGFVRNKMPEFENYVDSIENIYVNFNAALIGFIDDVEVSKRITDFVIKHRESKVVLDPIMGDNGKLYSGTRLEQIEFYKSLIPHAEIILPNLTEGMILSGVDLSNFSVNDENLKIEILKKLKLMGAKNILLKGEPDGEHFINTFYDGKDIYKIKSKYIHNKFHGTGDLLGGMIAVLAANDEINEKKISVAQNIISEILKNETGVEELLPDFKKLNMYD</sequence>
<keyword evidence="2" id="KW-0808">Transferase</keyword>
<dbReference type="PANTHER" id="PTHR10534:SF2">
    <property type="entry name" value="PYRIDOXAL KINASE"/>
    <property type="match status" value="1"/>
</dbReference>
<protein>
    <recommendedName>
        <fullName evidence="1">pyridoxal kinase</fullName>
        <ecNumber evidence="1">2.7.1.35</ecNumber>
    </recommendedName>
</protein>
<evidence type="ECO:0000313" key="8">
    <source>
        <dbReference type="Proteomes" id="UP000245793"/>
    </source>
</evidence>
<accession>A0A2U1E4R3</accession>
<keyword evidence="3" id="KW-0547">Nucleotide-binding</keyword>
<dbReference type="Gene3D" id="3.40.1190.20">
    <property type="match status" value="1"/>
</dbReference>
<evidence type="ECO:0000256" key="4">
    <source>
        <dbReference type="ARBA" id="ARBA00022777"/>
    </source>
</evidence>
<dbReference type="Proteomes" id="UP000245793">
    <property type="component" value="Unassembled WGS sequence"/>
</dbReference>
<proteinExistence type="predicted"/>
<keyword evidence="5" id="KW-0067">ATP-binding</keyword>
<evidence type="ECO:0000256" key="5">
    <source>
        <dbReference type="ARBA" id="ARBA00022840"/>
    </source>
</evidence>
<dbReference type="GO" id="GO:0005829">
    <property type="term" value="C:cytosol"/>
    <property type="evidence" value="ECO:0007669"/>
    <property type="project" value="TreeGrafter"/>
</dbReference>
<name>A0A2U1E4R3_9FIRM</name>
<dbReference type="Pfam" id="PF08543">
    <property type="entry name" value="Phos_pyr_kin"/>
    <property type="match status" value="1"/>
</dbReference>
<dbReference type="SUPFAM" id="SSF53613">
    <property type="entry name" value="Ribokinase-like"/>
    <property type="match status" value="1"/>
</dbReference>
<evidence type="ECO:0000313" key="7">
    <source>
        <dbReference type="EMBL" id="PVY94943.1"/>
    </source>
</evidence>
<evidence type="ECO:0000259" key="6">
    <source>
        <dbReference type="Pfam" id="PF08543"/>
    </source>
</evidence>
<keyword evidence="8" id="KW-1185">Reference proteome</keyword>
<evidence type="ECO:0000256" key="1">
    <source>
        <dbReference type="ARBA" id="ARBA00012104"/>
    </source>
</evidence>
<dbReference type="GO" id="GO:0008478">
    <property type="term" value="F:pyridoxal kinase activity"/>
    <property type="evidence" value="ECO:0007669"/>
    <property type="project" value="UniProtKB-EC"/>
</dbReference>
<dbReference type="EC" id="2.7.1.35" evidence="1"/>
<comment type="caution">
    <text evidence="7">The sequence shown here is derived from an EMBL/GenBank/DDBJ whole genome shotgun (WGS) entry which is preliminary data.</text>
</comment>
<evidence type="ECO:0000256" key="2">
    <source>
        <dbReference type="ARBA" id="ARBA00022679"/>
    </source>
</evidence>
<dbReference type="PANTHER" id="PTHR10534">
    <property type="entry name" value="PYRIDOXAL KINASE"/>
    <property type="match status" value="1"/>
</dbReference>
<dbReference type="AlphaFoldDB" id="A0A2U1E4R3"/>
<evidence type="ECO:0000256" key="3">
    <source>
        <dbReference type="ARBA" id="ARBA00022741"/>
    </source>
</evidence>
<dbReference type="EMBL" id="QEKV01000003">
    <property type="protein sequence ID" value="PVY94943.1"/>
    <property type="molecule type" value="Genomic_DNA"/>
</dbReference>
<dbReference type="RefSeq" id="WP_116479938.1">
    <property type="nucleotide sequence ID" value="NZ_QEKV01000003.1"/>
</dbReference>
<feature type="domain" description="Pyridoxamine kinase/Phosphomethylpyrimidine kinase" evidence="6">
    <location>
        <begin position="66"/>
        <end position="252"/>
    </location>
</feature>
<reference evidence="7 8" key="1">
    <citation type="submission" date="2018-04" db="EMBL/GenBank/DDBJ databases">
        <title>Genomic Encyclopedia of Type Strains, Phase IV (KMG-IV): sequencing the most valuable type-strain genomes for metagenomic binning, comparative biology and taxonomic classification.</title>
        <authorList>
            <person name="Goeker M."/>
        </authorList>
    </citation>
    <scope>NUCLEOTIDE SEQUENCE [LARGE SCALE GENOMIC DNA]</scope>
    <source>
        <strain evidence="7 8">DSM 20705</strain>
    </source>
</reference>
<organism evidence="7 8">
    <name type="scientific">Ezakiella coagulans</name>
    <dbReference type="NCBI Taxonomy" id="46507"/>
    <lineage>
        <taxon>Bacteria</taxon>
        <taxon>Bacillati</taxon>
        <taxon>Bacillota</taxon>
        <taxon>Tissierellia</taxon>
        <taxon>Ezakiella</taxon>
    </lineage>
</organism>
<dbReference type="GO" id="GO:0009443">
    <property type="term" value="P:pyridoxal 5'-phosphate salvage"/>
    <property type="evidence" value="ECO:0007669"/>
    <property type="project" value="InterPro"/>
</dbReference>
<dbReference type="GO" id="GO:0005524">
    <property type="term" value="F:ATP binding"/>
    <property type="evidence" value="ECO:0007669"/>
    <property type="project" value="UniProtKB-KW"/>
</dbReference>
<dbReference type="InterPro" id="IPR013749">
    <property type="entry name" value="PM/HMP-P_kinase-1"/>
</dbReference>
<keyword evidence="4 7" id="KW-0418">Kinase</keyword>
<dbReference type="InterPro" id="IPR029056">
    <property type="entry name" value="Ribokinase-like"/>
</dbReference>